<evidence type="ECO:0008006" key="5">
    <source>
        <dbReference type="Google" id="ProtNLM"/>
    </source>
</evidence>
<gene>
    <name evidence="3" type="ORF">LMG23994_00704</name>
</gene>
<keyword evidence="2" id="KW-0812">Transmembrane</keyword>
<feature type="compositionally biased region" description="Basic and acidic residues" evidence="1">
    <location>
        <begin position="1"/>
        <end position="13"/>
    </location>
</feature>
<evidence type="ECO:0000313" key="3">
    <source>
        <dbReference type="EMBL" id="CAG9165457.1"/>
    </source>
</evidence>
<sequence>MGIYDRDWWKDRPQQQNAPQQPSTAPRRKPSAWLQLAASFVFWSAVSYSLIQLIKRLTQ</sequence>
<organism evidence="3 4">
    <name type="scientific">Cupriavidus pinatubonensis</name>
    <dbReference type="NCBI Taxonomy" id="248026"/>
    <lineage>
        <taxon>Bacteria</taxon>
        <taxon>Pseudomonadati</taxon>
        <taxon>Pseudomonadota</taxon>
        <taxon>Betaproteobacteria</taxon>
        <taxon>Burkholderiales</taxon>
        <taxon>Burkholderiaceae</taxon>
        <taxon>Cupriavidus</taxon>
    </lineage>
</organism>
<evidence type="ECO:0000256" key="1">
    <source>
        <dbReference type="SAM" id="MobiDB-lite"/>
    </source>
</evidence>
<dbReference type="Proteomes" id="UP000701702">
    <property type="component" value="Unassembled WGS sequence"/>
</dbReference>
<keyword evidence="4" id="KW-1185">Reference proteome</keyword>
<feature type="region of interest" description="Disordered" evidence="1">
    <location>
        <begin position="1"/>
        <end position="28"/>
    </location>
</feature>
<proteinExistence type="predicted"/>
<feature type="compositionally biased region" description="Polar residues" evidence="1">
    <location>
        <begin position="14"/>
        <end position="24"/>
    </location>
</feature>
<name>A0ABN7XZI9_9BURK</name>
<protein>
    <recommendedName>
        <fullName evidence="5">Transmembrane protein</fullName>
    </recommendedName>
</protein>
<keyword evidence="2" id="KW-0472">Membrane</keyword>
<evidence type="ECO:0000313" key="4">
    <source>
        <dbReference type="Proteomes" id="UP000701702"/>
    </source>
</evidence>
<reference evidence="3 4" key="1">
    <citation type="submission" date="2021-08" db="EMBL/GenBank/DDBJ databases">
        <authorList>
            <person name="Peeters C."/>
        </authorList>
    </citation>
    <scope>NUCLEOTIDE SEQUENCE [LARGE SCALE GENOMIC DNA]</scope>
    <source>
        <strain evidence="3 4">LMG 23994</strain>
    </source>
</reference>
<accession>A0ABN7XZI9</accession>
<comment type="caution">
    <text evidence="3">The sequence shown here is derived from an EMBL/GenBank/DDBJ whole genome shotgun (WGS) entry which is preliminary data.</text>
</comment>
<feature type="transmembrane region" description="Helical" evidence="2">
    <location>
        <begin position="32"/>
        <end position="51"/>
    </location>
</feature>
<keyword evidence="2" id="KW-1133">Transmembrane helix</keyword>
<dbReference type="EMBL" id="CAJZAF010000003">
    <property type="protein sequence ID" value="CAG9165457.1"/>
    <property type="molecule type" value="Genomic_DNA"/>
</dbReference>
<evidence type="ECO:0000256" key="2">
    <source>
        <dbReference type="SAM" id="Phobius"/>
    </source>
</evidence>